<dbReference type="InParanoid" id="E5A5F5"/>
<gene>
    <name evidence="2" type="ORF">LEMA_P080920.1</name>
</gene>
<keyword evidence="3" id="KW-1185">Reference proteome</keyword>
<name>E5A5F5_LEPMJ</name>
<proteinExistence type="predicted"/>
<dbReference type="VEuPathDB" id="FungiDB:LEMA_P080920.1"/>
<evidence type="ECO:0000313" key="3">
    <source>
        <dbReference type="Proteomes" id="UP000002668"/>
    </source>
</evidence>
<dbReference type="EMBL" id="FP929134">
    <property type="protein sequence ID" value="CBX98853.1"/>
    <property type="molecule type" value="Genomic_DNA"/>
</dbReference>
<dbReference type="Proteomes" id="UP000002668">
    <property type="component" value="Genome"/>
</dbReference>
<protein>
    <submittedName>
        <fullName evidence="2">Predicted protein</fullName>
    </submittedName>
</protein>
<dbReference type="HOGENOM" id="CLU_2904622_0_0_1"/>
<feature type="region of interest" description="Disordered" evidence="1">
    <location>
        <begin position="1"/>
        <end position="23"/>
    </location>
</feature>
<accession>E5A5F5</accession>
<organism evidence="3">
    <name type="scientific">Leptosphaeria maculans (strain JN3 / isolate v23.1.3 / race Av1-4-5-6-7-8)</name>
    <name type="common">Blackleg fungus</name>
    <name type="synonym">Phoma lingam</name>
    <dbReference type="NCBI Taxonomy" id="985895"/>
    <lineage>
        <taxon>Eukaryota</taxon>
        <taxon>Fungi</taxon>
        <taxon>Dikarya</taxon>
        <taxon>Ascomycota</taxon>
        <taxon>Pezizomycotina</taxon>
        <taxon>Dothideomycetes</taxon>
        <taxon>Pleosporomycetidae</taxon>
        <taxon>Pleosporales</taxon>
        <taxon>Pleosporineae</taxon>
        <taxon>Leptosphaeriaceae</taxon>
        <taxon>Plenodomus</taxon>
        <taxon>Plenodomus lingam/Leptosphaeria maculans species complex</taxon>
    </lineage>
</organism>
<dbReference type="AlphaFoldDB" id="E5A5F5"/>
<reference evidence="3" key="1">
    <citation type="journal article" date="2011" name="Nat. Commun.">
        <title>Effector diversification within compartments of the Leptosphaeria maculans genome affected by Repeat-Induced Point mutations.</title>
        <authorList>
            <person name="Rouxel T."/>
            <person name="Grandaubert J."/>
            <person name="Hane J.K."/>
            <person name="Hoede C."/>
            <person name="van de Wouw A.P."/>
            <person name="Couloux A."/>
            <person name="Dominguez V."/>
            <person name="Anthouard V."/>
            <person name="Bally P."/>
            <person name="Bourras S."/>
            <person name="Cozijnsen A.J."/>
            <person name="Ciuffetti L.M."/>
            <person name="Degrave A."/>
            <person name="Dilmaghani A."/>
            <person name="Duret L."/>
            <person name="Fudal I."/>
            <person name="Goodwin S.B."/>
            <person name="Gout L."/>
            <person name="Glaser N."/>
            <person name="Linglin J."/>
            <person name="Kema G.H.J."/>
            <person name="Lapalu N."/>
            <person name="Lawrence C.B."/>
            <person name="May K."/>
            <person name="Meyer M."/>
            <person name="Ollivier B."/>
            <person name="Poulain J."/>
            <person name="Schoch C.L."/>
            <person name="Simon A."/>
            <person name="Spatafora J.W."/>
            <person name="Stachowiak A."/>
            <person name="Turgeon B.G."/>
            <person name="Tyler B.M."/>
            <person name="Vincent D."/>
            <person name="Weissenbach J."/>
            <person name="Amselem J."/>
            <person name="Quesneville H."/>
            <person name="Oliver R.P."/>
            <person name="Wincker P."/>
            <person name="Balesdent M.-H."/>
            <person name="Howlett B.J."/>
        </authorList>
    </citation>
    <scope>NUCLEOTIDE SEQUENCE [LARGE SCALE GENOMIC DNA]</scope>
    <source>
        <strain evidence="3">JN3 / isolate v23.1.3 / race Av1-4-5-6-7-8</strain>
    </source>
</reference>
<sequence>MGSEPTMASSSAKTQPSSRIISRPNSLELHRVYRASIGSRISQHFTQRANILRATIGYVRWV</sequence>
<evidence type="ECO:0000313" key="2">
    <source>
        <dbReference type="EMBL" id="CBX98853.1"/>
    </source>
</evidence>
<evidence type="ECO:0000256" key="1">
    <source>
        <dbReference type="SAM" id="MobiDB-lite"/>
    </source>
</evidence>